<dbReference type="SUPFAM" id="SSF52799">
    <property type="entry name" value="(Phosphotyrosine protein) phosphatases II"/>
    <property type="match status" value="1"/>
</dbReference>
<protein>
    <submittedName>
        <fullName evidence="2">Phosphatase</fullName>
    </submittedName>
</protein>
<evidence type="ECO:0000313" key="2">
    <source>
        <dbReference type="EMBL" id="TXS95301.1"/>
    </source>
</evidence>
<dbReference type="EMBL" id="VRZA01000002">
    <property type="protein sequence ID" value="TXS95301.1"/>
    <property type="molecule type" value="Genomic_DNA"/>
</dbReference>
<dbReference type="Proteomes" id="UP000321039">
    <property type="component" value="Unassembled WGS sequence"/>
</dbReference>
<dbReference type="AlphaFoldDB" id="A0A5C9A7U9"/>
<dbReference type="PROSITE" id="PS50206">
    <property type="entry name" value="RHODANESE_3"/>
    <property type="match status" value="1"/>
</dbReference>
<name>A0A5C9A7U9_9GAMM</name>
<comment type="caution">
    <text evidence="2">The sequence shown here is derived from an EMBL/GenBank/DDBJ whole genome shotgun (WGS) entry which is preliminary data.</text>
</comment>
<evidence type="ECO:0000259" key="1">
    <source>
        <dbReference type="PROSITE" id="PS50206"/>
    </source>
</evidence>
<organism evidence="2 3">
    <name type="scientific">Parahaliea maris</name>
    <dbReference type="NCBI Taxonomy" id="2716870"/>
    <lineage>
        <taxon>Bacteria</taxon>
        <taxon>Pseudomonadati</taxon>
        <taxon>Pseudomonadota</taxon>
        <taxon>Gammaproteobacteria</taxon>
        <taxon>Cellvibrionales</taxon>
        <taxon>Halieaceae</taxon>
        <taxon>Parahaliea</taxon>
    </lineage>
</organism>
<gene>
    <name evidence="2" type="ORF">FV139_05225</name>
</gene>
<feature type="domain" description="Rhodanese" evidence="1">
    <location>
        <begin position="117"/>
        <end position="187"/>
    </location>
</feature>
<accession>A0A5C9A7U9</accession>
<dbReference type="InterPro" id="IPR001763">
    <property type="entry name" value="Rhodanese-like_dom"/>
</dbReference>
<evidence type="ECO:0000313" key="3">
    <source>
        <dbReference type="Proteomes" id="UP000321039"/>
    </source>
</evidence>
<reference evidence="2 3" key="1">
    <citation type="submission" date="2019-08" db="EMBL/GenBank/DDBJ databases">
        <title>Parahaliea maris sp. nov., isolated from the surface seawater.</title>
        <authorList>
            <person name="Liu Y."/>
        </authorList>
    </citation>
    <scope>NUCLEOTIDE SEQUENCE [LARGE SCALE GENOMIC DNA]</scope>
    <source>
        <strain evidence="2 3">HSLHS9</strain>
    </source>
</reference>
<dbReference type="Pfam" id="PF22741">
    <property type="entry name" value="PTP-NADK"/>
    <property type="match status" value="1"/>
</dbReference>
<proteinExistence type="predicted"/>
<dbReference type="InterPro" id="IPR055214">
    <property type="entry name" value="PTP-NADK"/>
</dbReference>
<dbReference type="Gene3D" id="3.90.190.10">
    <property type="entry name" value="Protein tyrosine phosphatase superfamily"/>
    <property type="match status" value="1"/>
</dbReference>
<keyword evidence="3" id="KW-1185">Reference proteome</keyword>
<dbReference type="InterPro" id="IPR029021">
    <property type="entry name" value="Prot-tyrosine_phosphatase-like"/>
</dbReference>
<sequence length="197" mass="21627">MLRLHSGTKPGRPEETSLMNYQHSALVTLRRSLAALATGLMLLPAAMADVPFGDRVSEKIENYHRHRPMIATSGSLQPGAAEELSEHGFRTVVDLRTAGEEPGTEETAVEQAGMHYVNIPLGRDWPAPEAVARFAKLVEDPANQPLLMHCASGNRAAVMWAAYQLGRGRPLDQVLEEAYTIGLRPDREAQVREHASQ</sequence>